<evidence type="ECO:0000313" key="2">
    <source>
        <dbReference type="Proteomes" id="UP001630127"/>
    </source>
</evidence>
<comment type="caution">
    <text evidence="1">The sequence shown here is derived from an EMBL/GenBank/DDBJ whole genome shotgun (WGS) entry which is preliminary data.</text>
</comment>
<accession>A0ABD3AV59</accession>
<sequence>MFKFLVNNFKAIKSFIKNQERQQTTKDNSATSSHRLQKALFPIPLLEASVFDRIGPNPMRMRDSAIEVEGENSHDDEIKAKVDQRVQELLGRKTIPTLELLIVDKDPFTPTIQNELIMPNLKQPNLDIYKGTTDPTDHIAHVSLVSKLFGYSDAITCKLFATTLKESA</sequence>
<reference evidence="1 2" key="1">
    <citation type="submission" date="2024-11" db="EMBL/GenBank/DDBJ databases">
        <title>A near-complete genome assembly of Cinchona calisaya.</title>
        <authorList>
            <person name="Lian D.C."/>
            <person name="Zhao X.W."/>
            <person name="Wei L."/>
        </authorList>
    </citation>
    <scope>NUCLEOTIDE SEQUENCE [LARGE SCALE GENOMIC DNA]</scope>
    <source>
        <tissue evidence="1">Nenye</tissue>
    </source>
</reference>
<dbReference type="Proteomes" id="UP001630127">
    <property type="component" value="Unassembled WGS sequence"/>
</dbReference>
<proteinExistence type="predicted"/>
<keyword evidence="2" id="KW-1185">Reference proteome</keyword>
<gene>
    <name evidence="1" type="ORF">ACH5RR_003541</name>
</gene>
<protein>
    <submittedName>
        <fullName evidence="1">Uncharacterized protein</fullName>
    </submittedName>
</protein>
<name>A0ABD3AV59_9GENT</name>
<dbReference type="EMBL" id="JBJUIK010000002">
    <property type="protein sequence ID" value="KAL3535080.1"/>
    <property type="molecule type" value="Genomic_DNA"/>
</dbReference>
<evidence type="ECO:0000313" key="1">
    <source>
        <dbReference type="EMBL" id="KAL3535080.1"/>
    </source>
</evidence>
<dbReference type="AlphaFoldDB" id="A0ABD3AV59"/>
<organism evidence="1 2">
    <name type="scientific">Cinchona calisaya</name>
    <dbReference type="NCBI Taxonomy" id="153742"/>
    <lineage>
        <taxon>Eukaryota</taxon>
        <taxon>Viridiplantae</taxon>
        <taxon>Streptophyta</taxon>
        <taxon>Embryophyta</taxon>
        <taxon>Tracheophyta</taxon>
        <taxon>Spermatophyta</taxon>
        <taxon>Magnoliopsida</taxon>
        <taxon>eudicotyledons</taxon>
        <taxon>Gunneridae</taxon>
        <taxon>Pentapetalae</taxon>
        <taxon>asterids</taxon>
        <taxon>lamiids</taxon>
        <taxon>Gentianales</taxon>
        <taxon>Rubiaceae</taxon>
        <taxon>Cinchonoideae</taxon>
        <taxon>Cinchoneae</taxon>
        <taxon>Cinchona</taxon>
    </lineage>
</organism>